<accession>D2NPH5</accession>
<name>D2NPH5_ROTMD</name>
<gene>
    <name evidence="2" type="ordered locus">RMDY18_17110</name>
</gene>
<dbReference type="AlphaFoldDB" id="D2NPH5"/>
<keyword evidence="1" id="KW-0472">Membrane</keyword>
<dbReference type="HOGENOM" id="CLU_1007907_0_0_11"/>
<evidence type="ECO:0000313" key="2">
    <source>
        <dbReference type="EMBL" id="BAI65543.1"/>
    </source>
</evidence>
<keyword evidence="1" id="KW-1133">Transmembrane helix</keyword>
<protein>
    <submittedName>
        <fullName evidence="2">Uncharacterized membrane protein</fullName>
    </submittedName>
</protein>
<organism evidence="2 3">
    <name type="scientific">Rothia mucilaginosa (strain DY-18)</name>
    <name type="common">Stomatococcus mucilaginosus</name>
    <dbReference type="NCBI Taxonomy" id="680646"/>
    <lineage>
        <taxon>Bacteria</taxon>
        <taxon>Bacillati</taxon>
        <taxon>Actinomycetota</taxon>
        <taxon>Actinomycetes</taxon>
        <taxon>Micrococcales</taxon>
        <taxon>Micrococcaceae</taxon>
        <taxon>Rothia</taxon>
    </lineage>
</organism>
<proteinExistence type="predicted"/>
<sequence>MRTGRLHKSRTVTLYERHKPLLALYSLLGLCGLDGGDLSLCGLCGNLRSLQVCLLAANDGGYFTGCVHGCLQAAVSLDAPGAISLDCDLAVCVLAAPGTVSLYSYLTFVTLNGPAAVLRDNDVALYGCGGGVTLGVLGLSLGALFVGLYLGGVALGILSVNGSLAVCADLHVCGVARTVVSLDGDVAVLVNLHICSSGSGSCRGGCRRGCLSRCACGRSCRSGCGCSRGSGGGRGLGATCAQAQCACESDGQNRGGLLHCGGDSHCFSLWLLVWCG</sequence>
<dbReference type="EMBL" id="AP011540">
    <property type="protein sequence ID" value="BAI65543.1"/>
    <property type="molecule type" value="Genomic_DNA"/>
</dbReference>
<reference evidence="2 3" key="2">
    <citation type="journal article" date="2010" name="J Osaka Dent Univ">
        <title>Isolation and identification of Rothia mucilaginosa from persistent apical periodontitis lesions.</title>
        <authorList>
            <person name="Yamane K."/>
            <person name="Yoshida M."/>
            <person name="Fujihira T."/>
            <person name="Baba T."/>
            <person name="Tsuji N."/>
            <person name="Hayashi H."/>
            <person name="Sugimori C."/>
            <person name="Yamanaka T."/>
            <person name="Mashimo C."/>
            <person name="Nambu T."/>
            <person name="Kawai H."/>
            <person name="Fukushima H."/>
        </authorList>
    </citation>
    <scope>NUCLEOTIDE SEQUENCE [LARGE SCALE GENOMIC DNA]</scope>
    <source>
        <strain evidence="2 3">DY-18</strain>
    </source>
</reference>
<reference evidence="2 3" key="3">
    <citation type="journal article" date="2010" name="Sequencing">
        <title>Complete Genome Sequence of Rothia mucilaginosa DY-18: A Clinical Isolate with Dense Meshwork-Like Structures from a Persistent Apical Periodontitis Lesion.</title>
        <authorList>
            <person name="Yamane K."/>
            <person name="Nambu T."/>
            <person name="Yamanaka T."/>
            <person name="Mashimo C."/>
            <person name="Sugimori C."/>
            <person name="Leung K.-P."/>
            <person name="Fukushima H."/>
        </authorList>
    </citation>
    <scope>NUCLEOTIDE SEQUENCE [LARGE SCALE GENOMIC DNA]</scope>
    <source>
        <strain evidence="2 3">DY-18</strain>
    </source>
</reference>
<evidence type="ECO:0000313" key="3">
    <source>
        <dbReference type="Proteomes" id="UP000001883"/>
    </source>
</evidence>
<feature type="transmembrane region" description="Helical" evidence="1">
    <location>
        <begin position="123"/>
        <end position="150"/>
    </location>
</feature>
<keyword evidence="1" id="KW-0812">Transmembrane</keyword>
<evidence type="ECO:0000256" key="1">
    <source>
        <dbReference type="SAM" id="Phobius"/>
    </source>
</evidence>
<feature type="transmembrane region" description="Helical" evidence="1">
    <location>
        <begin position="89"/>
        <end position="111"/>
    </location>
</feature>
<dbReference type="Proteomes" id="UP000001883">
    <property type="component" value="Chromosome"/>
</dbReference>
<dbReference type="KEGG" id="rmu:RMDY18_17110"/>
<reference evidence="3" key="1">
    <citation type="submission" date="2009-07" db="EMBL/GenBank/DDBJ databases">
        <title>Complete genome sequence of Rothia mucilaginosa DJ.</title>
        <authorList>
            <person name="Yamane K."/>
            <person name="Nambu T."/>
            <person name="Mashimo C."/>
            <person name="Sugimori C."/>
            <person name="Yamanaka T."/>
            <person name="Leung K."/>
            <person name="Fukushima H."/>
        </authorList>
    </citation>
    <scope>NUCLEOTIDE SEQUENCE [LARGE SCALE GENOMIC DNA]</scope>
    <source>
        <strain evidence="3">DY-18</strain>
    </source>
</reference>
<keyword evidence="3" id="KW-1185">Reference proteome</keyword>